<proteinExistence type="predicted"/>
<reference evidence="1" key="1">
    <citation type="submission" date="2019-12" db="EMBL/GenBank/DDBJ databases">
        <title>Genome sequencing and annotation of Brassica cretica.</title>
        <authorList>
            <person name="Studholme D.J."/>
            <person name="Sarris P."/>
        </authorList>
    </citation>
    <scope>NUCLEOTIDE SEQUENCE</scope>
    <source>
        <strain evidence="1">PFS-109/04</strain>
        <tissue evidence="1">Leaf</tissue>
    </source>
</reference>
<organism evidence="1 2">
    <name type="scientific">Brassica cretica</name>
    <name type="common">Mustard</name>
    <dbReference type="NCBI Taxonomy" id="69181"/>
    <lineage>
        <taxon>Eukaryota</taxon>
        <taxon>Viridiplantae</taxon>
        <taxon>Streptophyta</taxon>
        <taxon>Embryophyta</taxon>
        <taxon>Tracheophyta</taxon>
        <taxon>Spermatophyta</taxon>
        <taxon>Magnoliopsida</taxon>
        <taxon>eudicotyledons</taxon>
        <taxon>Gunneridae</taxon>
        <taxon>Pentapetalae</taxon>
        <taxon>rosids</taxon>
        <taxon>malvids</taxon>
        <taxon>Brassicales</taxon>
        <taxon>Brassicaceae</taxon>
        <taxon>Brassiceae</taxon>
        <taxon>Brassica</taxon>
    </lineage>
</organism>
<protein>
    <submittedName>
        <fullName evidence="1">Uncharacterized protein</fullName>
    </submittedName>
</protein>
<comment type="caution">
    <text evidence="1">The sequence shown here is derived from an EMBL/GenBank/DDBJ whole genome shotgun (WGS) entry which is preliminary data.</text>
</comment>
<accession>A0A8S9MVH4</accession>
<dbReference type="Proteomes" id="UP000712600">
    <property type="component" value="Unassembled WGS sequence"/>
</dbReference>
<evidence type="ECO:0000313" key="2">
    <source>
        <dbReference type="Proteomes" id="UP000712600"/>
    </source>
</evidence>
<evidence type="ECO:0000313" key="1">
    <source>
        <dbReference type="EMBL" id="KAF3485362.1"/>
    </source>
</evidence>
<sequence length="115" mass="12599">MLCNTFWPISAIATIFFDPPLQFVELQSSIRPAQLRAGFISVEFVVVLWSSSVILHLRLSPSRLQVGVLLHAIHRRRHQQVAAVLRIAAVASVRAMTACPEAPESSLLAVAGIKC</sequence>
<dbReference type="AlphaFoldDB" id="A0A8S9MVH4"/>
<gene>
    <name evidence="1" type="ORF">F2Q69_00056995</name>
</gene>
<dbReference type="EMBL" id="QGKX02002183">
    <property type="protein sequence ID" value="KAF3485362.1"/>
    <property type="molecule type" value="Genomic_DNA"/>
</dbReference>
<name>A0A8S9MVH4_BRACR</name>